<dbReference type="InterPro" id="IPR040132">
    <property type="entry name" value="Tex1/THOC3"/>
</dbReference>
<dbReference type="PANTHER" id="PTHR22839">
    <property type="entry name" value="THO COMPLEX SUBUNIT 3 THO3"/>
    <property type="match status" value="1"/>
</dbReference>
<keyword evidence="1 4" id="KW-0853">WD repeat</keyword>
<feature type="repeat" description="WD" evidence="4">
    <location>
        <begin position="176"/>
        <end position="208"/>
    </location>
</feature>
<evidence type="ECO:0000256" key="4">
    <source>
        <dbReference type="PROSITE-ProRule" id="PRU00221"/>
    </source>
</evidence>
<dbReference type="OrthoDB" id="340259at2759"/>
<gene>
    <name evidence="5" type="ORF">HETSPECPRED_009811</name>
</gene>
<evidence type="ECO:0008006" key="7">
    <source>
        <dbReference type="Google" id="ProtNLM"/>
    </source>
</evidence>
<evidence type="ECO:0000313" key="6">
    <source>
        <dbReference type="Proteomes" id="UP000664521"/>
    </source>
</evidence>
<dbReference type="InterPro" id="IPR036322">
    <property type="entry name" value="WD40_repeat_dom_sf"/>
</dbReference>
<dbReference type="SMART" id="SM00320">
    <property type="entry name" value="WD40"/>
    <property type="match status" value="5"/>
</dbReference>
<sequence length="298" mass="31732">MAPILPRKPVAKDRFPALFATLKTQTYYDSTSRGSHAIRTIAWSPTGHLIATGSTDRTLRIWNPDKPTSKNSTELRGHNGAIERVCWNPTKEAELASDDTLIPISISFPDSTPTALPSLPQTVQTNQLAFPHSPPSSQPTTLLLTTGNGTVDIADWPPAPTSTSNGAGKLNIIHSMHAHTSAALSLELSPTGRYLAIGGSDALISLWDTTEWVCRRTLTGMGGGVRSVSFSWDGSFVVGGSDEGLGIEIAHVETGEYIHTVPTTTPAPCVAWHPQRYWLAYSGDAQGLKIVGAAGGNL</sequence>
<proteinExistence type="inferred from homology"/>
<dbReference type="PROSITE" id="PS50082">
    <property type="entry name" value="WD_REPEATS_2"/>
    <property type="match status" value="2"/>
</dbReference>
<comment type="similarity">
    <text evidence="3">Belongs to the THOC3 family.</text>
</comment>
<evidence type="ECO:0000256" key="1">
    <source>
        <dbReference type="ARBA" id="ARBA00022574"/>
    </source>
</evidence>
<dbReference type="InterPro" id="IPR001680">
    <property type="entry name" value="WD40_rpt"/>
</dbReference>
<evidence type="ECO:0000256" key="2">
    <source>
        <dbReference type="ARBA" id="ARBA00022737"/>
    </source>
</evidence>
<comment type="caution">
    <text evidence="5">The sequence shown here is derived from an EMBL/GenBank/DDBJ whole genome shotgun (WGS) entry which is preliminary data.</text>
</comment>
<dbReference type="PANTHER" id="PTHR22839:SF0">
    <property type="entry name" value="THO COMPLEX SUBUNIT 3"/>
    <property type="match status" value="1"/>
</dbReference>
<evidence type="ECO:0000313" key="5">
    <source>
        <dbReference type="EMBL" id="CAF9935506.1"/>
    </source>
</evidence>
<name>A0A8H3G3G3_9LECA</name>
<keyword evidence="6" id="KW-1185">Reference proteome</keyword>
<organism evidence="5 6">
    <name type="scientific">Heterodermia speciosa</name>
    <dbReference type="NCBI Taxonomy" id="116794"/>
    <lineage>
        <taxon>Eukaryota</taxon>
        <taxon>Fungi</taxon>
        <taxon>Dikarya</taxon>
        <taxon>Ascomycota</taxon>
        <taxon>Pezizomycotina</taxon>
        <taxon>Lecanoromycetes</taxon>
        <taxon>OSLEUM clade</taxon>
        <taxon>Lecanoromycetidae</taxon>
        <taxon>Caliciales</taxon>
        <taxon>Physciaceae</taxon>
        <taxon>Heterodermia</taxon>
    </lineage>
</organism>
<keyword evidence="2" id="KW-0677">Repeat</keyword>
<dbReference type="SUPFAM" id="SSF50978">
    <property type="entry name" value="WD40 repeat-like"/>
    <property type="match status" value="1"/>
</dbReference>
<dbReference type="AlphaFoldDB" id="A0A8H3G3G3"/>
<evidence type="ECO:0000256" key="3">
    <source>
        <dbReference type="ARBA" id="ARBA00046343"/>
    </source>
</evidence>
<dbReference type="GO" id="GO:0006406">
    <property type="term" value="P:mRNA export from nucleus"/>
    <property type="evidence" value="ECO:0007669"/>
    <property type="project" value="InterPro"/>
</dbReference>
<reference evidence="5" key="1">
    <citation type="submission" date="2021-03" db="EMBL/GenBank/DDBJ databases">
        <authorList>
            <person name="Tagirdzhanova G."/>
        </authorList>
    </citation>
    <scope>NUCLEOTIDE SEQUENCE</scope>
</reference>
<dbReference type="PROSITE" id="PS50294">
    <property type="entry name" value="WD_REPEATS_REGION"/>
    <property type="match status" value="2"/>
</dbReference>
<dbReference type="InterPro" id="IPR015943">
    <property type="entry name" value="WD40/YVTN_repeat-like_dom_sf"/>
</dbReference>
<protein>
    <recommendedName>
        <fullName evidence="7">Anaphase-promoting complex subunit 4 WD40 domain-containing protein</fullName>
    </recommendedName>
</protein>
<dbReference type="EMBL" id="CAJPDS010000083">
    <property type="protein sequence ID" value="CAF9935506.1"/>
    <property type="molecule type" value="Genomic_DNA"/>
</dbReference>
<accession>A0A8H3G3G3</accession>
<dbReference type="Pfam" id="PF00400">
    <property type="entry name" value="WD40"/>
    <property type="match status" value="3"/>
</dbReference>
<dbReference type="Gene3D" id="2.130.10.10">
    <property type="entry name" value="YVTN repeat-like/Quinoprotein amine dehydrogenase"/>
    <property type="match status" value="2"/>
</dbReference>
<dbReference type="Proteomes" id="UP000664521">
    <property type="component" value="Unassembled WGS sequence"/>
</dbReference>
<feature type="repeat" description="WD" evidence="4">
    <location>
        <begin position="31"/>
        <end position="63"/>
    </location>
</feature>
<dbReference type="GO" id="GO:0000445">
    <property type="term" value="C:THO complex part of transcription export complex"/>
    <property type="evidence" value="ECO:0007669"/>
    <property type="project" value="TreeGrafter"/>
</dbReference>